<dbReference type="InterPro" id="IPR036388">
    <property type="entry name" value="WH-like_DNA-bd_sf"/>
</dbReference>
<keyword evidence="3" id="KW-0238">DNA-binding</keyword>
<evidence type="ECO:0000256" key="4">
    <source>
        <dbReference type="ARBA" id="ARBA00023163"/>
    </source>
</evidence>
<dbReference type="Gene3D" id="1.10.10.10">
    <property type="entry name" value="Winged helix-like DNA-binding domain superfamily/Winged helix DNA-binding domain"/>
    <property type="match status" value="1"/>
</dbReference>
<dbReference type="InterPro" id="IPR036390">
    <property type="entry name" value="WH_DNA-bd_sf"/>
</dbReference>
<dbReference type="PANTHER" id="PTHR30537:SF72">
    <property type="entry name" value="LYSR FAMILY TRANSCRIPTIONAL REGULATOR"/>
    <property type="match status" value="1"/>
</dbReference>
<proteinExistence type="inferred from homology"/>
<dbReference type="CDD" id="cd08472">
    <property type="entry name" value="PBP2_CrgA_like_3"/>
    <property type="match status" value="1"/>
</dbReference>
<dbReference type="Pfam" id="PF03466">
    <property type="entry name" value="LysR_substrate"/>
    <property type="match status" value="1"/>
</dbReference>
<dbReference type="InterPro" id="IPR058163">
    <property type="entry name" value="LysR-type_TF_proteobact-type"/>
</dbReference>
<dbReference type="FunFam" id="1.10.10.10:FF:000001">
    <property type="entry name" value="LysR family transcriptional regulator"/>
    <property type="match status" value="1"/>
</dbReference>
<name>A0A853H3F1_9BURK</name>
<keyword evidence="4" id="KW-0804">Transcription</keyword>
<dbReference type="AlphaFoldDB" id="A0A853H3F1"/>
<comment type="caution">
    <text evidence="6">The sequence shown here is derived from an EMBL/GenBank/DDBJ whole genome shotgun (WGS) entry which is preliminary data.</text>
</comment>
<dbReference type="InterPro" id="IPR000847">
    <property type="entry name" value="LysR_HTH_N"/>
</dbReference>
<dbReference type="PROSITE" id="PS50931">
    <property type="entry name" value="HTH_LYSR"/>
    <property type="match status" value="1"/>
</dbReference>
<dbReference type="RefSeq" id="WP_130040297.1">
    <property type="nucleotide sequence ID" value="NZ_JACCEV010000003.1"/>
</dbReference>
<evidence type="ECO:0000313" key="7">
    <source>
        <dbReference type="Proteomes" id="UP000554144"/>
    </source>
</evidence>
<dbReference type="GO" id="GO:0043565">
    <property type="term" value="F:sequence-specific DNA binding"/>
    <property type="evidence" value="ECO:0007669"/>
    <property type="project" value="TreeGrafter"/>
</dbReference>
<evidence type="ECO:0000256" key="3">
    <source>
        <dbReference type="ARBA" id="ARBA00023125"/>
    </source>
</evidence>
<evidence type="ECO:0000313" key="6">
    <source>
        <dbReference type="EMBL" id="NYT86389.1"/>
    </source>
</evidence>
<keyword evidence="2" id="KW-0805">Transcription regulation</keyword>
<protein>
    <submittedName>
        <fullName evidence="6">LysR family transcriptional regulator</fullName>
    </submittedName>
</protein>
<feature type="domain" description="HTH lysR-type" evidence="5">
    <location>
        <begin position="1"/>
        <end position="59"/>
    </location>
</feature>
<accession>A0A853H3F1</accession>
<evidence type="ECO:0000256" key="1">
    <source>
        <dbReference type="ARBA" id="ARBA00009437"/>
    </source>
</evidence>
<dbReference type="Proteomes" id="UP000554144">
    <property type="component" value="Unassembled WGS sequence"/>
</dbReference>
<dbReference type="PANTHER" id="PTHR30537">
    <property type="entry name" value="HTH-TYPE TRANSCRIPTIONAL REGULATOR"/>
    <property type="match status" value="1"/>
</dbReference>
<dbReference type="SUPFAM" id="SSF46785">
    <property type="entry name" value="Winged helix' DNA-binding domain"/>
    <property type="match status" value="1"/>
</dbReference>
<dbReference type="GO" id="GO:0003700">
    <property type="term" value="F:DNA-binding transcription factor activity"/>
    <property type="evidence" value="ECO:0007669"/>
    <property type="project" value="InterPro"/>
</dbReference>
<dbReference type="OrthoDB" id="9076738at2"/>
<dbReference type="Gene3D" id="3.40.190.290">
    <property type="match status" value="1"/>
</dbReference>
<evidence type="ECO:0000256" key="2">
    <source>
        <dbReference type="ARBA" id="ARBA00023015"/>
    </source>
</evidence>
<dbReference type="Pfam" id="PF00126">
    <property type="entry name" value="HTH_1"/>
    <property type="match status" value="1"/>
</dbReference>
<dbReference type="FunFam" id="3.40.190.290:FF:000001">
    <property type="entry name" value="Transcriptional regulator, LysR family"/>
    <property type="match status" value="1"/>
</dbReference>
<dbReference type="InterPro" id="IPR005119">
    <property type="entry name" value="LysR_subst-bd"/>
</dbReference>
<keyword evidence="7" id="KW-1185">Reference proteome</keyword>
<sequence>MDRFQAMQVFTRVVDANSFTLAADSMGLPRSTVTTTIQSLERSLKLRLLNRTTRRLSLTPDGAAYYERCVQILADIEDMDAAFRDVTQGPNGRLRIDTPPSIGRLILLPALCDFHTRYPDIELAIGMSDRVIDMVQDAVDCVIRVGELEDSSMVARRIGTFEGITCAAPAYLEQHGEPRNIEDLVNHHAVHYFSSRTGRVIDWSFTVDGKPIDVQVNGKVSVNDAEAYVQCGLKGFGLIQPPRYMVAPLLESGQLREILTEWTPPPQPISVVYLHNRHLSPKVRVFVDWVSELFQHCALMSGCKHMHQIDHECMFASKKKPQVPVREYLQREEAEESIL</sequence>
<organism evidence="6 7">
    <name type="scientific">Pollutimonas harenae</name>
    <dbReference type="NCBI Taxonomy" id="657015"/>
    <lineage>
        <taxon>Bacteria</taxon>
        <taxon>Pseudomonadati</taxon>
        <taxon>Pseudomonadota</taxon>
        <taxon>Betaproteobacteria</taxon>
        <taxon>Burkholderiales</taxon>
        <taxon>Alcaligenaceae</taxon>
        <taxon>Pollutimonas</taxon>
    </lineage>
</organism>
<dbReference type="SUPFAM" id="SSF53850">
    <property type="entry name" value="Periplasmic binding protein-like II"/>
    <property type="match status" value="1"/>
</dbReference>
<evidence type="ECO:0000259" key="5">
    <source>
        <dbReference type="PROSITE" id="PS50931"/>
    </source>
</evidence>
<gene>
    <name evidence="6" type="ORF">H0A62_12315</name>
</gene>
<dbReference type="EMBL" id="JACCEV010000003">
    <property type="protein sequence ID" value="NYT86389.1"/>
    <property type="molecule type" value="Genomic_DNA"/>
</dbReference>
<reference evidence="6 7" key="1">
    <citation type="submission" date="2020-07" db="EMBL/GenBank/DDBJ databases">
        <title>Taxonomic revisions and descriptions of new bacterial species based on genomic comparisons in the high-G+C-content subgroup of the family Alcaligenaceae.</title>
        <authorList>
            <person name="Szabo A."/>
            <person name="Felfoldi T."/>
        </authorList>
    </citation>
    <scope>NUCLEOTIDE SEQUENCE [LARGE SCALE GENOMIC DNA]</scope>
    <source>
        <strain evidence="6 7">DSM 25667</strain>
    </source>
</reference>
<dbReference type="GO" id="GO:0006351">
    <property type="term" value="P:DNA-templated transcription"/>
    <property type="evidence" value="ECO:0007669"/>
    <property type="project" value="TreeGrafter"/>
</dbReference>
<comment type="similarity">
    <text evidence="1">Belongs to the LysR transcriptional regulatory family.</text>
</comment>